<dbReference type="Proteomes" id="UP001147700">
    <property type="component" value="Unassembled WGS sequence"/>
</dbReference>
<keyword evidence="2" id="KW-1185">Reference proteome</keyword>
<sequence>MLGVNLGHLGFLVEIHPDELPEALDRLEAEQFTVEPHSALLVGIGDDESVGFNDVAIVRVPGNGAVQAVLSVGGQPMGRYRRDGLVVSTAIGSTAYADAAGGPVVSPKLDALIVAPLAPMAGISRPMVVSADEPIRLELLPESGAAAVEVDGLVVGEASAGGALDVRLSPGAGQVVRLDSDRYQRRNQVKLSLPDLPFLPEELRELSPRPALGS</sequence>
<dbReference type="InterPro" id="IPR017438">
    <property type="entry name" value="ATP-NAD_kinase_N"/>
</dbReference>
<organism evidence="1 2">
    <name type="scientific">Solirubrobacter deserti</name>
    <dbReference type="NCBI Taxonomy" id="2282478"/>
    <lineage>
        <taxon>Bacteria</taxon>
        <taxon>Bacillati</taxon>
        <taxon>Actinomycetota</taxon>
        <taxon>Thermoleophilia</taxon>
        <taxon>Solirubrobacterales</taxon>
        <taxon>Solirubrobacteraceae</taxon>
        <taxon>Solirubrobacter</taxon>
    </lineage>
</organism>
<evidence type="ECO:0000313" key="1">
    <source>
        <dbReference type="EMBL" id="MDA0138625.1"/>
    </source>
</evidence>
<dbReference type="SUPFAM" id="SSF111331">
    <property type="entry name" value="NAD kinase/diacylglycerol kinase-like"/>
    <property type="match status" value="1"/>
</dbReference>
<proteinExistence type="predicted"/>
<dbReference type="EMBL" id="JAPCID010000017">
    <property type="protein sequence ID" value="MDA0138625.1"/>
    <property type="molecule type" value="Genomic_DNA"/>
</dbReference>
<dbReference type="Gene3D" id="3.40.50.10330">
    <property type="entry name" value="Probable inorganic polyphosphate/atp-NAD kinase, domain 1"/>
    <property type="match status" value="1"/>
</dbReference>
<protein>
    <submittedName>
        <fullName evidence="1">NAD(+)/NADH kinase</fullName>
    </submittedName>
</protein>
<name>A0ABT4RK30_9ACTN</name>
<dbReference type="PANTHER" id="PTHR20275:SF0">
    <property type="entry name" value="NAD KINASE"/>
    <property type="match status" value="1"/>
</dbReference>
<dbReference type="GO" id="GO:0016301">
    <property type="term" value="F:kinase activity"/>
    <property type="evidence" value="ECO:0007669"/>
    <property type="project" value="UniProtKB-KW"/>
</dbReference>
<dbReference type="Gene3D" id="2.60.200.30">
    <property type="entry name" value="Probable inorganic polyphosphate/atp-NAD kinase, domain 2"/>
    <property type="match status" value="1"/>
</dbReference>
<dbReference type="InterPro" id="IPR016064">
    <property type="entry name" value="NAD/diacylglycerol_kinase_sf"/>
</dbReference>
<comment type="caution">
    <text evidence="1">The sequence shown here is derived from an EMBL/GenBank/DDBJ whole genome shotgun (WGS) entry which is preliminary data.</text>
</comment>
<dbReference type="PANTHER" id="PTHR20275">
    <property type="entry name" value="NAD KINASE"/>
    <property type="match status" value="1"/>
</dbReference>
<evidence type="ECO:0000313" key="2">
    <source>
        <dbReference type="Proteomes" id="UP001147700"/>
    </source>
</evidence>
<reference evidence="1" key="1">
    <citation type="submission" date="2022-10" db="EMBL/GenBank/DDBJ databases">
        <title>The WGS of Solirubrobacter sp. CPCC 204708.</title>
        <authorList>
            <person name="Jiang Z."/>
        </authorList>
    </citation>
    <scope>NUCLEOTIDE SEQUENCE</scope>
    <source>
        <strain evidence="1">CPCC 204708</strain>
    </source>
</reference>
<gene>
    <name evidence="1" type="ORF">OJ962_14070</name>
</gene>
<dbReference type="InterPro" id="IPR017437">
    <property type="entry name" value="ATP-NAD_kinase_PpnK-typ_C"/>
</dbReference>
<keyword evidence="1" id="KW-0808">Transferase</keyword>
<dbReference type="Pfam" id="PF20143">
    <property type="entry name" value="NAD_kinase_C"/>
    <property type="match status" value="1"/>
</dbReference>
<keyword evidence="1" id="KW-0418">Kinase</keyword>
<accession>A0ABT4RK30</accession>